<feature type="signal peptide" evidence="1">
    <location>
        <begin position="1"/>
        <end position="24"/>
    </location>
</feature>
<gene>
    <name evidence="2" type="ORF">J40TS1_24150</name>
</gene>
<dbReference type="AlphaFoldDB" id="A0A919YTW0"/>
<sequence length="286" mass="32111">MKKQLQLIAIQLLTALLLTGFMSANSFTSAAAHAAKASELSAAAEMWQQQLAKQQGFEHWEKATLSITALGPGTHGWLVLVKNNNEVVGYMIIHAKEAGGYMLSEYGSGDAASLQFLADHVASFSYFGPFHSIVQAEKKTITCFIEPFMQEAFPITVQRIEQQQKLAEQAKAGHGTFKLPALITGSYTLQYFDPYETMPWLTREPLNKAFEDDTSVEMLLELDSHLQYTAESWDHAIFSVYSVTGFHEWNEVDLFLALQDSNESLIRYIAYDTLMEQGLFYSAMDF</sequence>
<evidence type="ECO:0000256" key="1">
    <source>
        <dbReference type="SAM" id="SignalP"/>
    </source>
</evidence>
<comment type="caution">
    <text evidence="2">The sequence shown here is derived from an EMBL/GenBank/DDBJ whole genome shotgun (WGS) entry which is preliminary data.</text>
</comment>
<evidence type="ECO:0000313" key="2">
    <source>
        <dbReference type="EMBL" id="GIP16773.1"/>
    </source>
</evidence>
<dbReference type="Proteomes" id="UP000683139">
    <property type="component" value="Unassembled WGS sequence"/>
</dbReference>
<accession>A0A919YTW0</accession>
<protein>
    <submittedName>
        <fullName evidence="2">Uncharacterized protein</fullName>
    </submittedName>
</protein>
<dbReference type="RefSeq" id="WP_213515359.1">
    <property type="nucleotide sequence ID" value="NZ_BOSE01000004.1"/>
</dbReference>
<proteinExistence type="predicted"/>
<name>A0A919YTW0_9BACL</name>
<keyword evidence="1" id="KW-0732">Signal</keyword>
<organism evidence="2 3">
    <name type="scientific">Paenibacillus montaniterrae</name>
    <dbReference type="NCBI Taxonomy" id="429341"/>
    <lineage>
        <taxon>Bacteria</taxon>
        <taxon>Bacillati</taxon>
        <taxon>Bacillota</taxon>
        <taxon>Bacilli</taxon>
        <taxon>Bacillales</taxon>
        <taxon>Paenibacillaceae</taxon>
        <taxon>Paenibacillus</taxon>
    </lineage>
</organism>
<reference evidence="2" key="1">
    <citation type="submission" date="2021-03" db="EMBL/GenBank/DDBJ databases">
        <title>Antimicrobial resistance genes in bacteria isolated from Japanese honey, and their potential for conferring macrolide and lincosamide resistance in the American foulbrood pathogen Paenibacillus larvae.</title>
        <authorList>
            <person name="Okamoto M."/>
            <person name="Kumagai M."/>
            <person name="Kanamori H."/>
            <person name="Takamatsu D."/>
        </authorList>
    </citation>
    <scope>NUCLEOTIDE SEQUENCE</scope>
    <source>
        <strain evidence="2">J40TS1</strain>
    </source>
</reference>
<keyword evidence="3" id="KW-1185">Reference proteome</keyword>
<dbReference type="EMBL" id="BOSE01000004">
    <property type="protein sequence ID" value="GIP16773.1"/>
    <property type="molecule type" value="Genomic_DNA"/>
</dbReference>
<evidence type="ECO:0000313" key="3">
    <source>
        <dbReference type="Proteomes" id="UP000683139"/>
    </source>
</evidence>
<feature type="chain" id="PRO_5038941362" evidence="1">
    <location>
        <begin position="25"/>
        <end position="286"/>
    </location>
</feature>